<evidence type="ECO:0000256" key="1">
    <source>
        <dbReference type="SAM" id="Phobius"/>
    </source>
</evidence>
<feature type="transmembrane region" description="Helical" evidence="1">
    <location>
        <begin position="16"/>
        <end position="36"/>
    </location>
</feature>
<accession>A0A1I5PN56</accession>
<evidence type="ECO:0000313" key="3">
    <source>
        <dbReference type="Proteomes" id="UP000199137"/>
    </source>
</evidence>
<keyword evidence="1" id="KW-0812">Transmembrane</keyword>
<protein>
    <submittedName>
        <fullName evidence="2">Uncharacterized protein</fullName>
    </submittedName>
</protein>
<sequence length="106" mass="11075">MPLISTDLWASTGSTVPVSLVPVALGVLSFLCVLALPETRDHDFSEVLGGGYRRWPPLTFGPTQPGENRPGALFPAFCAVRAAALDTLIWSSPVCDGTLPGALLPG</sequence>
<keyword evidence="1" id="KW-0472">Membrane</keyword>
<proteinExistence type="predicted"/>
<name>A0A1I5PN56_9PSEU</name>
<dbReference type="Proteomes" id="UP000199137">
    <property type="component" value="Unassembled WGS sequence"/>
</dbReference>
<gene>
    <name evidence="2" type="ORF">SAMN05421854_10525</name>
</gene>
<evidence type="ECO:0000313" key="2">
    <source>
        <dbReference type="EMBL" id="SFP35509.1"/>
    </source>
</evidence>
<dbReference type="EMBL" id="FOWC01000005">
    <property type="protein sequence ID" value="SFP35509.1"/>
    <property type="molecule type" value="Genomic_DNA"/>
</dbReference>
<dbReference type="STRING" id="112413.SAMN05421854_10525"/>
<organism evidence="2 3">
    <name type="scientific">Amycolatopsis rubida</name>
    <dbReference type="NCBI Taxonomy" id="112413"/>
    <lineage>
        <taxon>Bacteria</taxon>
        <taxon>Bacillati</taxon>
        <taxon>Actinomycetota</taxon>
        <taxon>Actinomycetes</taxon>
        <taxon>Pseudonocardiales</taxon>
        <taxon>Pseudonocardiaceae</taxon>
        <taxon>Amycolatopsis</taxon>
    </lineage>
</organism>
<reference evidence="2 3" key="1">
    <citation type="submission" date="2016-10" db="EMBL/GenBank/DDBJ databases">
        <authorList>
            <person name="de Groot N.N."/>
        </authorList>
    </citation>
    <scope>NUCLEOTIDE SEQUENCE [LARGE SCALE GENOMIC DNA]</scope>
    <source>
        <strain evidence="2 3">DSM 44637</strain>
    </source>
</reference>
<dbReference type="AlphaFoldDB" id="A0A1I5PN56"/>
<keyword evidence="1" id="KW-1133">Transmembrane helix</keyword>